<dbReference type="GO" id="GO:0003887">
    <property type="term" value="F:DNA-directed DNA polymerase activity"/>
    <property type="evidence" value="ECO:0007669"/>
    <property type="project" value="UniProtKB-KW"/>
</dbReference>
<dbReference type="PROSITE" id="PS50994">
    <property type="entry name" value="INTEGRASE"/>
    <property type="match status" value="1"/>
</dbReference>
<proteinExistence type="predicted"/>
<keyword evidence="14" id="KW-0808">Transferase</keyword>
<evidence type="ECO:0000256" key="12">
    <source>
        <dbReference type="ARBA" id="ARBA00022908"/>
    </source>
</evidence>
<dbReference type="Pfam" id="PF13976">
    <property type="entry name" value="gag_pre-integrs"/>
    <property type="match status" value="1"/>
</dbReference>
<keyword evidence="5" id="KW-0479">Metal-binding</keyword>
<evidence type="ECO:0000256" key="4">
    <source>
        <dbReference type="ARBA" id="ARBA00022722"/>
    </source>
</evidence>
<keyword evidence="8" id="KW-0255">Endonuclease</keyword>
<keyword evidence="14" id="KW-0239">DNA-directed DNA polymerase</keyword>
<dbReference type="Pfam" id="PF07727">
    <property type="entry name" value="RVT_2"/>
    <property type="match status" value="1"/>
</dbReference>
<keyword evidence="3" id="KW-0645">Protease</keyword>
<feature type="region of interest" description="Disordered" evidence="18">
    <location>
        <begin position="212"/>
        <end position="234"/>
    </location>
</feature>
<dbReference type="InterPro" id="IPR039537">
    <property type="entry name" value="Retrotran_Ty1/copia-like"/>
</dbReference>
<dbReference type="Pfam" id="PF00665">
    <property type="entry name" value="rve"/>
    <property type="match status" value="1"/>
</dbReference>
<evidence type="ECO:0000256" key="18">
    <source>
        <dbReference type="SAM" id="MobiDB-lite"/>
    </source>
</evidence>
<keyword evidence="13" id="KW-0695">RNA-directed DNA polymerase</keyword>
<evidence type="ECO:0000256" key="11">
    <source>
        <dbReference type="ARBA" id="ARBA00022842"/>
    </source>
</evidence>
<evidence type="ECO:0000256" key="10">
    <source>
        <dbReference type="ARBA" id="ARBA00022840"/>
    </source>
</evidence>
<evidence type="ECO:0000313" key="21">
    <source>
        <dbReference type="Proteomes" id="UP000499080"/>
    </source>
</evidence>
<evidence type="ECO:0000256" key="5">
    <source>
        <dbReference type="ARBA" id="ARBA00022723"/>
    </source>
</evidence>
<keyword evidence="21" id="KW-1185">Reference proteome</keyword>
<sequence>MIMASNIAIERLSKDNYDSWKLQIEAILVKNDHWNFVTGAEPKPEVTGDADNATAVAKWISDDQKAKADIILSIHPSELSQIKNCKTTHELWTKLQNINESKGPARKATLLKQLLFTKMTDSKNMNEHINEFFMLVDKLKEMEIEIANDLLTILLLYSIPESYENFRIAIESRDELPSPETLKIKLIEEANARKNKEFPTLHDSQRALYTEKKKYERYRQTESRQHDADGKRDRNNNHKFKLKCNYCGIFGHKASICRKKQENKNLMLNNNKSFKNNSAMIAETNETKQKVIFDTVLSCVDSQRNIFCLDSGATSHMCFNEHLFTEINPIDDTYVKLAVDKTVKAIAKGTVTFDVLVGNQTKGITLQNVLYIPELKNNLISISKVTANNFTVKFQRNHASVINSKNETVLIAKREKGLYYVTAIVESVSIVKEIEQWHQKFGHLNEKDLKKLQAQNMVYGMNFKPNDTLTDCKVCIQGKQTATPFSKEPKNRSSQLLSVIHSDLCGPMRVESIGRSFYFATFIDDCSRFVHVYFLRSKDEVKSAFLEFKAYIENKLNCKIKTLRTDQGLEYVGPNFDHYLIKNGIKRERTCAYTPQMNGIAERENRTLVSMARCLLLQSGLPMKFWAEAINCAVYIRNRCPTRGLQDENQTPFQKLFGKKPTVKHFQTFGQKAFALNKQPQKGKFDARSTECIFIGYSDENRVYRLFDSQANKVITSRDVKFINEFENTSNYEELFFPEIEPKEKEHLPQKDKILSSDIMDSESKGTIQSETQEETHPPPNDQITDYPYIGVGSSPKESKDSDINGDYTINVDAPRARGRPSKIFTGKPGRPRKKYNIKEKIEEAQIALEEDTPSLKEALNGPNSEEWLEAMQTEYNALLKNQAWKLEKRPKGKNVIGSKWVLRTKYNADGSIALRKARLVAKGFAQIPDVDYQETFAPVARPGSIRTVMAYCAENNLEIFQLDFIMAYVNGDLDEEIFMEQADHFIDHKHPDYVYKLQRSLYGLKQAGRQWFCKLDEKLKSFGLNPLYSDKCVYKLKNSKGELIVIIYVDDLICCTTNVNLYLEFKNFLSNEFAIKDLGKLSFCLGIEFSQNVKNGQITMSRSKYIENVLEKFNMQDAKTVKTPLDPSVKLTKEMCPKTEAEKAEMSLYPYRSLIGSLMYLAICTRPDICHSVSYLSQFNENPGMPHWTAAKRVLKYLKGTKNRGLTFRPTKKPLVGYADADWASVITDRKSYSGCMLEFADGAISWESKKQHCVALSSTEAEYIALSECAKEIVYLRRFLNELYESVDETPTVVFSDSQAAQKLVQNPIFHSRTKHIDIRCHYIREVYERGEIQINYIPTDKMAADILTKTLTFQKHDNCCKLIGVNVININIYVNIPVGGSSILSASPIGPPLLYACCTTENRNEDVRNVILQKHPLTEHEKQMDGNDDALHAMSIEDPALCTFSTSCFSIEENDKCGLMGCCKLLDKKIQGTVEIENNGALPTNCTESLNMEPIGKFTFPYCTSRVEEAMGAINLAGTHYTSSEYNELQYSNNSPNRLQNEGFQDMDGDKNFAQLVPSTPQNCEGSINDLFSQCFEDYSADVDKPLQQDNDPFWSDRISDCHLNNLLEENECLMANEARPFMSSLILRT</sequence>
<evidence type="ECO:0000256" key="1">
    <source>
        <dbReference type="ARBA" id="ARBA00002180"/>
    </source>
</evidence>
<keyword evidence="14" id="KW-0548">Nucleotidyltransferase</keyword>
<accession>A0A4Y2HD56</accession>
<evidence type="ECO:0000313" key="20">
    <source>
        <dbReference type="EMBL" id="GBM63208.1"/>
    </source>
</evidence>
<keyword evidence="11" id="KW-0460">Magnesium</keyword>
<dbReference type="InterPro" id="IPR025724">
    <property type="entry name" value="GAG-pre-integrase_dom"/>
</dbReference>
<dbReference type="CDD" id="cd09272">
    <property type="entry name" value="RNase_HI_RT_Ty1"/>
    <property type="match status" value="1"/>
</dbReference>
<feature type="compositionally biased region" description="Basic and acidic residues" evidence="18">
    <location>
        <begin position="743"/>
        <end position="755"/>
    </location>
</feature>
<keyword evidence="9" id="KW-0378">Hydrolase</keyword>
<dbReference type="Gene3D" id="3.30.420.10">
    <property type="entry name" value="Ribonuclease H-like superfamily/Ribonuclease H"/>
    <property type="match status" value="1"/>
</dbReference>
<dbReference type="EMBL" id="BGPR01001856">
    <property type="protein sequence ID" value="GBM63208.1"/>
    <property type="molecule type" value="Genomic_DNA"/>
</dbReference>
<evidence type="ECO:0000256" key="8">
    <source>
        <dbReference type="ARBA" id="ARBA00022759"/>
    </source>
</evidence>
<dbReference type="OrthoDB" id="7548346at2759"/>
<dbReference type="GO" id="GO:0015074">
    <property type="term" value="P:DNA integration"/>
    <property type="evidence" value="ECO:0007669"/>
    <property type="project" value="UniProtKB-KW"/>
</dbReference>
<dbReference type="PANTHER" id="PTHR42648">
    <property type="entry name" value="TRANSPOSASE, PUTATIVE-RELATED"/>
    <property type="match status" value="1"/>
</dbReference>
<dbReference type="GO" id="GO:0004190">
    <property type="term" value="F:aspartic-type endopeptidase activity"/>
    <property type="evidence" value="ECO:0007669"/>
    <property type="project" value="UniProtKB-KW"/>
</dbReference>
<dbReference type="Proteomes" id="UP000499080">
    <property type="component" value="Unassembled WGS sequence"/>
</dbReference>
<keyword evidence="16" id="KW-0233">DNA recombination</keyword>
<evidence type="ECO:0000256" key="9">
    <source>
        <dbReference type="ARBA" id="ARBA00022801"/>
    </source>
</evidence>
<dbReference type="SUPFAM" id="SSF53098">
    <property type="entry name" value="Ribonuclease H-like"/>
    <property type="match status" value="1"/>
</dbReference>
<dbReference type="Pfam" id="PF25597">
    <property type="entry name" value="SH3_retrovirus"/>
    <property type="match status" value="1"/>
</dbReference>
<evidence type="ECO:0000256" key="6">
    <source>
        <dbReference type="ARBA" id="ARBA00022741"/>
    </source>
</evidence>
<keyword evidence="7" id="KW-0064">Aspartyl protease</keyword>
<gene>
    <name evidence="20" type="primary">POLX_1971</name>
    <name evidence="20" type="ORF">AVEN_188245_1</name>
</gene>
<evidence type="ECO:0000256" key="7">
    <source>
        <dbReference type="ARBA" id="ARBA00022750"/>
    </source>
</evidence>
<dbReference type="Pfam" id="PF14223">
    <property type="entry name" value="Retrotran_gag_2"/>
    <property type="match status" value="1"/>
</dbReference>
<dbReference type="PANTHER" id="PTHR42648:SF11">
    <property type="entry name" value="TRANSPOSON TY4-P GAG-POL POLYPROTEIN"/>
    <property type="match status" value="1"/>
</dbReference>
<protein>
    <submittedName>
        <fullName evidence="20">Retrovirus-related Pol polyprotein from transposon TNT 1-94</fullName>
    </submittedName>
</protein>
<dbReference type="InterPro" id="IPR013103">
    <property type="entry name" value="RVT_2"/>
</dbReference>
<evidence type="ECO:0000256" key="14">
    <source>
        <dbReference type="ARBA" id="ARBA00022932"/>
    </source>
</evidence>
<keyword evidence="10" id="KW-0067">ATP-binding</keyword>
<dbReference type="InterPro" id="IPR054722">
    <property type="entry name" value="PolX-like_BBD"/>
</dbReference>
<dbReference type="InterPro" id="IPR036397">
    <property type="entry name" value="RNaseH_sf"/>
</dbReference>
<dbReference type="GO" id="GO:0004519">
    <property type="term" value="F:endonuclease activity"/>
    <property type="evidence" value="ECO:0007669"/>
    <property type="project" value="UniProtKB-KW"/>
</dbReference>
<dbReference type="InterPro" id="IPR001584">
    <property type="entry name" value="Integrase_cat-core"/>
</dbReference>
<dbReference type="Pfam" id="PF22936">
    <property type="entry name" value="Pol_BBD"/>
    <property type="match status" value="1"/>
</dbReference>
<keyword evidence="12" id="KW-0229">DNA integration</keyword>
<evidence type="ECO:0000259" key="19">
    <source>
        <dbReference type="PROSITE" id="PS50994"/>
    </source>
</evidence>
<dbReference type="GO" id="GO:0006508">
    <property type="term" value="P:proteolysis"/>
    <property type="evidence" value="ECO:0007669"/>
    <property type="project" value="UniProtKB-KW"/>
</dbReference>
<dbReference type="InterPro" id="IPR012337">
    <property type="entry name" value="RNaseH-like_sf"/>
</dbReference>
<dbReference type="GO" id="GO:0005524">
    <property type="term" value="F:ATP binding"/>
    <property type="evidence" value="ECO:0007669"/>
    <property type="project" value="UniProtKB-KW"/>
</dbReference>
<dbReference type="GO" id="GO:0042575">
    <property type="term" value="C:DNA polymerase complex"/>
    <property type="evidence" value="ECO:0007669"/>
    <property type="project" value="UniProtKB-ARBA"/>
</dbReference>
<evidence type="ECO:0000256" key="17">
    <source>
        <dbReference type="ARBA" id="ARBA00023268"/>
    </source>
</evidence>
<dbReference type="GO" id="GO:0046872">
    <property type="term" value="F:metal ion binding"/>
    <property type="evidence" value="ECO:0007669"/>
    <property type="project" value="UniProtKB-KW"/>
</dbReference>
<dbReference type="InterPro" id="IPR057670">
    <property type="entry name" value="SH3_retrovirus"/>
</dbReference>
<keyword evidence="2" id="KW-1188">Viral release from host cell</keyword>
<dbReference type="GO" id="GO:0006310">
    <property type="term" value="P:DNA recombination"/>
    <property type="evidence" value="ECO:0007669"/>
    <property type="project" value="UniProtKB-KW"/>
</dbReference>
<dbReference type="GO" id="GO:0003964">
    <property type="term" value="F:RNA-directed DNA polymerase activity"/>
    <property type="evidence" value="ECO:0007669"/>
    <property type="project" value="UniProtKB-KW"/>
</dbReference>
<feature type="region of interest" description="Disordered" evidence="18">
    <location>
        <begin position="743"/>
        <end position="833"/>
    </location>
</feature>
<evidence type="ECO:0000256" key="15">
    <source>
        <dbReference type="ARBA" id="ARBA00023113"/>
    </source>
</evidence>
<evidence type="ECO:0000256" key="16">
    <source>
        <dbReference type="ARBA" id="ARBA00023172"/>
    </source>
</evidence>
<keyword evidence="15" id="KW-0917">Virion maturation</keyword>
<evidence type="ECO:0000256" key="13">
    <source>
        <dbReference type="ARBA" id="ARBA00022918"/>
    </source>
</evidence>
<keyword evidence="17" id="KW-0511">Multifunctional enzyme</keyword>
<name>A0A4Y2HD56_ARAVE</name>
<reference evidence="20 21" key="1">
    <citation type="journal article" date="2019" name="Sci. Rep.">
        <title>Orb-weaving spider Araneus ventricosus genome elucidates the spidroin gene catalogue.</title>
        <authorList>
            <person name="Kono N."/>
            <person name="Nakamura H."/>
            <person name="Ohtoshi R."/>
            <person name="Moran D.A.P."/>
            <person name="Shinohara A."/>
            <person name="Yoshida Y."/>
            <person name="Fujiwara M."/>
            <person name="Mori M."/>
            <person name="Tomita M."/>
            <person name="Arakawa K."/>
        </authorList>
    </citation>
    <scope>NUCLEOTIDE SEQUENCE [LARGE SCALE GENOMIC DNA]</scope>
</reference>
<keyword evidence="4" id="KW-0540">Nuclease</keyword>
<feature type="domain" description="Integrase catalytic" evidence="19">
    <location>
        <begin position="485"/>
        <end position="660"/>
    </location>
</feature>
<dbReference type="GO" id="GO:0003676">
    <property type="term" value="F:nucleic acid binding"/>
    <property type="evidence" value="ECO:0007669"/>
    <property type="project" value="InterPro"/>
</dbReference>
<evidence type="ECO:0000256" key="2">
    <source>
        <dbReference type="ARBA" id="ARBA00022612"/>
    </source>
</evidence>
<dbReference type="InterPro" id="IPR043502">
    <property type="entry name" value="DNA/RNA_pol_sf"/>
</dbReference>
<evidence type="ECO:0000256" key="3">
    <source>
        <dbReference type="ARBA" id="ARBA00022670"/>
    </source>
</evidence>
<comment type="caution">
    <text evidence="20">The sequence shown here is derived from an EMBL/GenBank/DDBJ whole genome shotgun (WGS) entry which is preliminary data.</text>
</comment>
<comment type="function">
    <text evidence="1">The aspartyl protease (PR) mediates the proteolytic cleavages of the Gag and Gag-Pol polyproteins after assembly of the VLP.</text>
</comment>
<keyword evidence="6" id="KW-0547">Nucleotide-binding</keyword>
<dbReference type="SUPFAM" id="SSF56672">
    <property type="entry name" value="DNA/RNA polymerases"/>
    <property type="match status" value="1"/>
</dbReference>
<organism evidence="20 21">
    <name type="scientific">Araneus ventricosus</name>
    <name type="common">Orbweaver spider</name>
    <name type="synonym">Epeira ventricosa</name>
    <dbReference type="NCBI Taxonomy" id="182803"/>
    <lineage>
        <taxon>Eukaryota</taxon>
        <taxon>Metazoa</taxon>
        <taxon>Ecdysozoa</taxon>
        <taxon>Arthropoda</taxon>
        <taxon>Chelicerata</taxon>
        <taxon>Arachnida</taxon>
        <taxon>Araneae</taxon>
        <taxon>Araneomorphae</taxon>
        <taxon>Entelegynae</taxon>
        <taxon>Araneoidea</taxon>
        <taxon>Araneidae</taxon>
        <taxon>Araneus</taxon>
    </lineage>
</organism>